<accession>A0A195BDJ4</accession>
<sequence length="168" mass="18170">MESTQAPTSIISILEGLKLARVEREGPRSRNGPPPRHRAGDTRRHVCAGADLVRGVATGHGGAAPSTRSSVRHGVARGAGSSYSIVLRYTIRHNPEWRDGNKFSLMLTRQKWHGGSLGEERARVKPSQEKGAMVKSLGFLARRAPPAVHLFVVLLALAPAYHGVDLCK</sequence>
<reference evidence="2 3" key="1">
    <citation type="submission" date="2015-09" db="EMBL/GenBank/DDBJ databases">
        <title>Atta colombica WGS genome.</title>
        <authorList>
            <person name="Nygaard S."/>
            <person name="Hu H."/>
            <person name="Boomsma J."/>
            <person name="Zhang G."/>
        </authorList>
    </citation>
    <scope>NUCLEOTIDE SEQUENCE [LARGE SCALE GENOMIC DNA]</scope>
    <source>
        <strain evidence="2">Treedump-2</strain>
        <tissue evidence="2">Whole body</tissue>
    </source>
</reference>
<evidence type="ECO:0000256" key="1">
    <source>
        <dbReference type="SAM" id="MobiDB-lite"/>
    </source>
</evidence>
<protein>
    <submittedName>
        <fullName evidence="2">Uncharacterized protein</fullName>
    </submittedName>
</protein>
<evidence type="ECO:0000313" key="3">
    <source>
        <dbReference type="Proteomes" id="UP000078540"/>
    </source>
</evidence>
<feature type="region of interest" description="Disordered" evidence="1">
    <location>
        <begin position="21"/>
        <end position="44"/>
    </location>
</feature>
<name>A0A195BDJ4_9HYME</name>
<evidence type="ECO:0000313" key="2">
    <source>
        <dbReference type="EMBL" id="KYM82255.1"/>
    </source>
</evidence>
<proteinExistence type="predicted"/>
<dbReference type="AlphaFoldDB" id="A0A195BDJ4"/>
<organism evidence="2 3">
    <name type="scientific">Atta colombica</name>
    <dbReference type="NCBI Taxonomy" id="520822"/>
    <lineage>
        <taxon>Eukaryota</taxon>
        <taxon>Metazoa</taxon>
        <taxon>Ecdysozoa</taxon>
        <taxon>Arthropoda</taxon>
        <taxon>Hexapoda</taxon>
        <taxon>Insecta</taxon>
        <taxon>Pterygota</taxon>
        <taxon>Neoptera</taxon>
        <taxon>Endopterygota</taxon>
        <taxon>Hymenoptera</taxon>
        <taxon>Apocrita</taxon>
        <taxon>Aculeata</taxon>
        <taxon>Formicoidea</taxon>
        <taxon>Formicidae</taxon>
        <taxon>Myrmicinae</taxon>
        <taxon>Atta</taxon>
    </lineage>
</organism>
<keyword evidence="3" id="KW-1185">Reference proteome</keyword>
<dbReference type="EMBL" id="KQ976514">
    <property type="protein sequence ID" value="KYM82255.1"/>
    <property type="molecule type" value="Genomic_DNA"/>
</dbReference>
<gene>
    <name evidence="2" type="ORF">ALC53_07256</name>
</gene>
<dbReference type="Proteomes" id="UP000078540">
    <property type="component" value="Unassembled WGS sequence"/>
</dbReference>